<keyword evidence="1 5" id="KW-0597">Phosphoprotein</keyword>
<gene>
    <name evidence="8" type="ORF">PbJCM13498_25170</name>
</gene>
<keyword evidence="2" id="KW-0805">Transcription regulation</keyword>
<feature type="domain" description="Response regulatory" evidence="7">
    <location>
        <begin position="5"/>
        <end position="121"/>
    </location>
</feature>
<dbReference type="InterPro" id="IPR039420">
    <property type="entry name" value="WalR-like"/>
</dbReference>
<dbReference type="CDD" id="cd06170">
    <property type="entry name" value="LuxR_C_like"/>
    <property type="match status" value="1"/>
</dbReference>
<feature type="modified residue" description="4-aspartylphosphate" evidence="5">
    <location>
        <position position="56"/>
    </location>
</feature>
<dbReference type="PRINTS" id="PR00038">
    <property type="entry name" value="HTHLUXR"/>
</dbReference>
<evidence type="ECO:0000256" key="4">
    <source>
        <dbReference type="ARBA" id="ARBA00023163"/>
    </source>
</evidence>
<dbReference type="SMART" id="SM00421">
    <property type="entry name" value="HTH_LUXR"/>
    <property type="match status" value="1"/>
</dbReference>
<dbReference type="PROSITE" id="PS50043">
    <property type="entry name" value="HTH_LUXR_2"/>
    <property type="match status" value="1"/>
</dbReference>
<dbReference type="InterPro" id="IPR011006">
    <property type="entry name" value="CheY-like_superfamily"/>
</dbReference>
<keyword evidence="9" id="KW-1185">Reference proteome</keyword>
<dbReference type="Pfam" id="PF00072">
    <property type="entry name" value="Response_reg"/>
    <property type="match status" value="1"/>
</dbReference>
<dbReference type="AlphaFoldDB" id="A0A5M4B0R9"/>
<dbReference type="InterPro" id="IPR000792">
    <property type="entry name" value="Tscrpt_reg_LuxR_C"/>
</dbReference>
<keyword evidence="3 8" id="KW-0238">DNA-binding</keyword>
<reference evidence="8 9" key="1">
    <citation type="submission" date="2019-10" db="EMBL/GenBank/DDBJ databases">
        <title>Prolixibacter strains distinguished by the presence of nitrate reductase genes were adept at nitrate-dependent anaerobic corrosion of metallic iron and carbon steel.</title>
        <authorList>
            <person name="Iino T."/>
            <person name="Shono N."/>
            <person name="Ito K."/>
            <person name="Nakamura R."/>
            <person name="Sueoka K."/>
            <person name="Harayama S."/>
            <person name="Ohkuma M."/>
        </authorList>
    </citation>
    <scope>NUCLEOTIDE SEQUENCE [LARGE SCALE GENOMIC DNA]</scope>
    <source>
        <strain evidence="8 9">JCM 13498</strain>
    </source>
</reference>
<evidence type="ECO:0000256" key="3">
    <source>
        <dbReference type="ARBA" id="ARBA00023125"/>
    </source>
</evidence>
<keyword evidence="4" id="KW-0804">Transcription</keyword>
<dbReference type="OrthoDB" id="965844at2"/>
<comment type="caution">
    <text evidence="8">The sequence shown here is derived from an EMBL/GenBank/DDBJ whole genome shotgun (WGS) entry which is preliminary data.</text>
</comment>
<dbReference type="PANTHER" id="PTHR43214">
    <property type="entry name" value="TWO-COMPONENT RESPONSE REGULATOR"/>
    <property type="match status" value="1"/>
</dbReference>
<evidence type="ECO:0000313" key="9">
    <source>
        <dbReference type="Proteomes" id="UP000391834"/>
    </source>
</evidence>
<dbReference type="EMBL" id="BLAX01000001">
    <property type="protein sequence ID" value="GET33654.1"/>
    <property type="molecule type" value="Genomic_DNA"/>
</dbReference>
<dbReference type="InterPro" id="IPR058245">
    <property type="entry name" value="NreC/VraR/RcsB-like_REC"/>
</dbReference>
<evidence type="ECO:0000259" key="7">
    <source>
        <dbReference type="PROSITE" id="PS50110"/>
    </source>
</evidence>
<accession>A0A5M4B0R9</accession>
<dbReference type="PANTHER" id="PTHR43214:SF41">
    <property type="entry name" value="NITRATE_NITRITE RESPONSE REGULATOR PROTEIN NARP"/>
    <property type="match status" value="1"/>
</dbReference>
<dbReference type="InterPro" id="IPR001789">
    <property type="entry name" value="Sig_transdc_resp-reg_receiver"/>
</dbReference>
<dbReference type="InterPro" id="IPR016032">
    <property type="entry name" value="Sig_transdc_resp-reg_C-effctor"/>
</dbReference>
<dbReference type="Pfam" id="PF00196">
    <property type="entry name" value="GerE"/>
    <property type="match status" value="1"/>
</dbReference>
<dbReference type="GO" id="GO:0003677">
    <property type="term" value="F:DNA binding"/>
    <property type="evidence" value="ECO:0007669"/>
    <property type="project" value="UniProtKB-KW"/>
</dbReference>
<dbReference type="Proteomes" id="UP000391834">
    <property type="component" value="Unassembled WGS sequence"/>
</dbReference>
<organism evidence="8 9">
    <name type="scientific">Prolixibacter bellariivorans</name>
    <dbReference type="NCBI Taxonomy" id="314319"/>
    <lineage>
        <taxon>Bacteria</taxon>
        <taxon>Pseudomonadati</taxon>
        <taxon>Bacteroidota</taxon>
        <taxon>Bacteroidia</taxon>
        <taxon>Marinilabiliales</taxon>
        <taxon>Prolixibacteraceae</taxon>
        <taxon>Prolixibacter</taxon>
    </lineage>
</organism>
<evidence type="ECO:0000256" key="5">
    <source>
        <dbReference type="PROSITE-ProRule" id="PRU00169"/>
    </source>
</evidence>
<dbReference type="SUPFAM" id="SSF46894">
    <property type="entry name" value="C-terminal effector domain of the bipartite response regulators"/>
    <property type="match status" value="1"/>
</dbReference>
<dbReference type="SMART" id="SM00448">
    <property type="entry name" value="REC"/>
    <property type="match status" value="1"/>
</dbReference>
<dbReference type="Gene3D" id="3.40.50.2300">
    <property type="match status" value="1"/>
</dbReference>
<dbReference type="CDD" id="cd17535">
    <property type="entry name" value="REC_NarL-like"/>
    <property type="match status" value="1"/>
</dbReference>
<evidence type="ECO:0000313" key="8">
    <source>
        <dbReference type="EMBL" id="GET33654.1"/>
    </source>
</evidence>
<evidence type="ECO:0000259" key="6">
    <source>
        <dbReference type="PROSITE" id="PS50043"/>
    </source>
</evidence>
<feature type="domain" description="HTH luxR-type" evidence="6">
    <location>
        <begin position="149"/>
        <end position="214"/>
    </location>
</feature>
<dbReference type="GO" id="GO:0000160">
    <property type="term" value="P:phosphorelay signal transduction system"/>
    <property type="evidence" value="ECO:0007669"/>
    <property type="project" value="InterPro"/>
</dbReference>
<sequence>MKKIQVILADDHQMFRDGIKSLLSEEPDIQIIGEASTGEELIKLLHHTIPNVIITDITMPDLSGIEATRVLTAKYPYVRVLMLSMHTNEEFVMNAIKAGASGYLPKDVGCDELLKAIRTLNAGDEYFTNDVSQTIAKGYLKQTKSDAKKTEQHHQLTPRELEIIKCVSEGMMNKEIAEELCISIRTVDTHKSNILSKLEMKSTVELVKYAIKNEIIQL</sequence>
<proteinExistence type="predicted"/>
<name>A0A5M4B0R9_9BACT</name>
<protein>
    <submittedName>
        <fullName evidence="8">DNA-binding response regulator</fullName>
    </submittedName>
</protein>
<dbReference type="PROSITE" id="PS50110">
    <property type="entry name" value="RESPONSE_REGULATORY"/>
    <property type="match status" value="1"/>
</dbReference>
<dbReference type="RefSeq" id="WP_025864209.1">
    <property type="nucleotide sequence ID" value="NZ_BLAX01000001.1"/>
</dbReference>
<dbReference type="SUPFAM" id="SSF52172">
    <property type="entry name" value="CheY-like"/>
    <property type="match status" value="1"/>
</dbReference>
<dbReference type="PROSITE" id="PS00622">
    <property type="entry name" value="HTH_LUXR_1"/>
    <property type="match status" value="1"/>
</dbReference>
<dbReference type="GO" id="GO:0006355">
    <property type="term" value="P:regulation of DNA-templated transcription"/>
    <property type="evidence" value="ECO:0007669"/>
    <property type="project" value="InterPro"/>
</dbReference>
<evidence type="ECO:0000256" key="2">
    <source>
        <dbReference type="ARBA" id="ARBA00023015"/>
    </source>
</evidence>
<evidence type="ECO:0000256" key="1">
    <source>
        <dbReference type="ARBA" id="ARBA00022553"/>
    </source>
</evidence>